<dbReference type="AlphaFoldDB" id="A0A7C4E1K4"/>
<protein>
    <recommendedName>
        <fullName evidence="4">Actin/actin family protein</fullName>
    </recommendedName>
</protein>
<dbReference type="EMBL" id="DTCM01000019">
    <property type="protein sequence ID" value="HGL40351.1"/>
    <property type="molecule type" value="Genomic_DNA"/>
</dbReference>
<sequence length="422" mass="47109">MFDEDYRRRYVFGCDYGTSDFKYGPITQGDRPLVTANRGYFPEKSIVAELLGVEKEVVVGKDVTLFLGAGSELSTRLVYPMRSGTIGRDDERAWRVVEELTRQSLAEFKPGGFGFKGFYVVAALSATAPRYMYERLFSIYDKLAAEGLIHSSTIIPQPLAVAIAHKQTSCVVVESGHGNTQVSPISRAPIREAVIALNRGGSAANAITAEILKDAGYGDLVKEEALVRKVKENIGLLPLELDKALAFAKNYPDELKTVYQPPGTRIKIDLGKDSWARFLIGEYVFNPNHEIFESYHRRGMPKPADTKVGDMVFYGTLSIADTIIQAVEKCPTELQPLLYSQVILSGGNFSWQSPQRLRGVAVDSETRLTHELRQKGVENPVVKLSAEPQYAVWRGCIVFGYAVPSSYGWSWERMEGWYSHRR</sequence>
<gene>
    <name evidence="3" type="ORF">ENM30_01575</name>
    <name evidence="2" type="ORF">ENT82_03185</name>
    <name evidence="1" type="ORF">ENU43_01610</name>
</gene>
<dbReference type="SMART" id="SM00268">
    <property type="entry name" value="ACTIN"/>
    <property type="match status" value="1"/>
</dbReference>
<evidence type="ECO:0000313" key="1">
    <source>
        <dbReference type="EMBL" id="HGL40351.1"/>
    </source>
</evidence>
<dbReference type="InterPro" id="IPR043129">
    <property type="entry name" value="ATPase_NBD"/>
</dbReference>
<reference evidence="2" key="1">
    <citation type="journal article" date="2020" name="mSystems">
        <title>Genome- and Community-Level Interaction Insights into Carbon Utilization and Element Cycling Functions of Hydrothermarchaeota in Hydrothermal Sediment.</title>
        <authorList>
            <person name="Zhou Z."/>
            <person name="Liu Y."/>
            <person name="Xu W."/>
            <person name="Pan J."/>
            <person name="Luo Z.H."/>
            <person name="Li M."/>
        </authorList>
    </citation>
    <scope>NUCLEOTIDE SEQUENCE [LARGE SCALE GENOMIC DNA]</scope>
    <source>
        <strain evidence="3">SpSt-1073</strain>
        <strain evidence="2">SpSt-613</strain>
        <strain evidence="1">SpSt-669</strain>
    </source>
</reference>
<evidence type="ECO:0000313" key="3">
    <source>
        <dbReference type="EMBL" id="HHN51983.1"/>
    </source>
</evidence>
<name>A0A7C4E1K4_CALS0</name>
<dbReference type="PANTHER" id="PTHR11937">
    <property type="entry name" value="ACTIN"/>
    <property type="match status" value="1"/>
</dbReference>
<dbReference type="InterPro" id="IPR004000">
    <property type="entry name" value="Actin"/>
</dbReference>
<dbReference type="Pfam" id="PF00022">
    <property type="entry name" value="Actin"/>
    <property type="match status" value="1"/>
</dbReference>
<evidence type="ECO:0000313" key="2">
    <source>
        <dbReference type="EMBL" id="HGN90117.1"/>
    </source>
</evidence>
<organism evidence="2">
    <name type="scientific">Caldiarchaeum subterraneum</name>
    <dbReference type="NCBI Taxonomy" id="311458"/>
    <lineage>
        <taxon>Archaea</taxon>
        <taxon>Nitrososphaerota</taxon>
        <taxon>Candidatus Caldarchaeales</taxon>
        <taxon>Candidatus Caldarchaeaceae</taxon>
        <taxon>Candidatus Caldarchaeum</taxon>
    </lineage>
</organism>
<dbReference type="Gene3D" id="3.30.420.40">
    <property type="match status" value="1"/>
</dbReference>
<proteinExistence type="predicted"/>
<dbReference type="Gene3D" id="3.30.420.570">
    <property type="match status" value="1"/>
</dbReference>
<accession>A0A7C4E1K4</accession>
<dbReference type="SUPFAM" id="SSF53067">
    <property type="entry name" value="Actin-like ATPase domain"/>
    <property type="match status" value="1"/>
</dbReference>
<dbReference type="EMBL" id="DTAD01000034">
    <property type="protein sequence ID" value="HGN90117.1"/>
    <property type="molecule type" value="Genomic_DNA"/>
</dbReference>
<evidence type="ECO:0008006" key="4">
    <source>
        <dbReference type="Google" id="ProtNLM"/>
    </source>
</evidence>
<dbReference type="EMBL" id="DRXG01000027">
    <property type="protein sequence ID" value="HHN51983.1"/>
    <property type="molecule type" value="Genomic_DNA"/>
</dbReference>
<comment type="caution">
    <text evidence="2">The sequence shown here is derived from an EMBL/GenBank/DDBJ whole genome shotgun (WGS) entry which is preliminary data.</text>
</comment>